<keyword evidence="1" id="KW-0489">Methyltransferase</keyword>
<dbReference type="AlphaFoldDB" id="E1QYG0"/>
<dbReference type="STRING" id="633147.Olsu_0300"/>
<dbReference type="InterPro" id="IPR029063">
    <property type="entry name" value="SAM-dependent_MTases_sf"/>
</dbReference>
<dbReference type="HAMAP" id="MF_01523">
    <property type="entry name" value="16SrRNA_methyltr_J"/>
    <property type="match status" value="1"/>
</dbReference>
<dbReference type="KEGG" id="ols:Olsu_0300"/>
<accession>E1QYG0</accession>
<dbReference type="EMBL" id="CP002106">
    <property type="protein sequence ID" value="ADK67424.1"/>
    <property type="molecule type" value="Genomic_DNA"/>
</dbReference>
<protein>
    <recommendedName>
        <fullName evidence="1">Ribosomal RNA small subunit methyltransferase J</fullName>
        <ecNumber evidence="1">2.1.1.242</ecNumber>
    </recommendedName>
    <alternativeName>
        <fullName evidence="1">16S rRNA m2G1516 methyltransferase</fullName>
    </alternativeName>
    <alternativeName>
        <fullName evidence="1">rRNA (guanine-N(2)-)-methyltransferase</fullName>
    </alternativeName>
</protein>
<evidence type="ECO:0000313" key="4">
    <source>
        <dbReference type="Proteomes" id="UP000000333"/>
    </source>
</evidence>
<dbReference type="PANTHER" id="PTHR36112">
    <property type="entry name" value="RIBOSOMAL RNA SMALL SUBUNIT METHYLTRANSFERASE J"/>
    <property type="match status" value="1"/>
</dbReference>
<dbReference type="Proteomes" id="UP000000333">
    <property type="component" value="Chromosome"/>
</dbReference>
<feature type="binding site" evidence="1">
    <location>
        <position position="210"/>
    </location>
    <ligand>
        <name>S-adenosyl-L-methionine</name>
        <dbReference type="ChEBI" id="CHEBI:59789"/>
    </ligand>
</feature>
<dbReference type="SUPFAM" id="SSF53335">
    <property type="entry name" value="S-adenosyl-L-methionine-dependent methyltransferases"/>
    <property type="match status" value="1"/>
</dbReference>
<evidence type="ECO:0000313" key="3">
    <source>
        <dbReference type="EMBL" id="ADK67424.1"/>
    </source>
</evidence>
<dbReference type="PANTHER" id="PTHR36112:SF1">
    <property type="entry name" value="RIBOSOMAL RNA SMALL SUBUNIT METHYLTRANSFERASE J"/>
    <property type="match status" value="1"/>
</dbReference>
<comment type="similarity">
    <text evidence="1">Belongs to the methyltransferase superfamily. RsmJ family.</text>
</comment>
<evidence type="ECO:0000256" key="1">
    <source>
        <dbReference type="HAMAP-Rule" id="MF_01523"/>
    </source>
</evidence>
<reference evidence="3 4" key="1">
    <citation type="journal article" date="2010" name="Stand. Genomic Sci.">
        <title>Complete genome sequence of Olsenella uli type strain (VPI D76D-27C).</title>
        <authorList>
            <person name="Goker M."/>
            <person name="Held B."/>
            <person name="Lucas S."/>
            <person name="Nolan M."/>
            <person name="Yasawong M."/>
            <person name="Glavina Del Rio T."/>
            <person name="Tice H."/>
            <person name="Cheng J.F."/>
            <person name="Bruce D."/>
            <person name="Detter J.C."/>
            <person name="Tapia R."/>
            <person name="Han C."/>
            <person name="Goodwin L."/>
            <person name="Pitluck S."/>
            <person name="Liolios K."/>
            <person name="Ivanova N."/>
            <person name="Mavromatis K."/>
            <person name="Mikhailova N."/>
            <person name="Pati A."/>
            <person name="Chen A."/>
            <person name="Palaniappan K."/>
            <person name="Land M."/>
            <person name="Hauser L."/>
            <person name="Chang Y.J."/>
            <person name="Jeffries C.D."/>
            <person name="Rohde M."/>
            <person name="Sikorski J."/>
            <person name="Pukall R."/>
            <person name="Woyke T."/>
            <person name="Bristow J."/>
            <person name="Eisen J.A."/>
            <person name="Markowitz V."/>
            <person name="Hugenholtz P."/>
            <person name="Kyrpides N.C."/>
            <person name="Klenk H.P."/>
            <person name="Lapidus A."/>
        </authorList>
    </citation>
    <scope>NUCLEOTIDE SEQUENCE [LARGE SCALE GENOMIC DNA]</scope>
    <source>
        <strain evidence="4">ATCC 49627 / DSM 7084 / CIP 109912 / JCM 12494 / NCIMB 702895 / VPI D76D-27C</strain>
    </source>
</reference>
<keyword evidence="4" id="KW-1185">Reference proteome</keyword>
<sequence>MGKRGVDAVLAKRASDRQRASSLACGLGVPVCLDPDELGPETTLLVVGAEGLSLEWDGMVLRGDFSRMARRLRPSGLSHELLVRAARVRGHRQVAPSRGETPEPSSRIGAGSRVPWAIDATAGMGEDSLLLAAAGFSVDLYERDPVIAALLRDALERAAEDPLLAGAIGRMRLHEEDSVPVLEGLACTGPSVGRGPGGPTLSPPDVVFLDPMFPTRQKSASAKKKLRMIQRLEEPCDAEGRLVGAALAAGPRKVVVKRPLKGPCLGGVKPAYALAGKAVRYDCLIPASMRYDLHNI</sequence>
<dbReference type="OrthoDB" id="3191794at2"/>
<dbReference type="Pfam" id="PF04445">
    <property type="entry name" value="SAM_MT"/>
    <property type="match status" value="1"/>
</dbReference>
<dbReference type="Gene3D" id="3.40.50.150">
    <property type="entry name" value="Vaccinia Virus protein VP39"/>
    <property type="match status" value="1"/>
</dbReference>
<name>E1QYG0_OLSUV</name>
<dbReference type="RefSeq" id="WP_013251176.1">
    <property type="nucleotide sequence ID" value="NC_014363.1"/>
</dbReference>
<organism evidence="3 4">
    <name type="scientific">Olsenella uli (strain ATCC 49627 / DSM 7084 / CCUG 31166 / CIP 109912 / JCM 12494 / LMG 11480 / NCIMB 702895 / VPI D76D-27C)</name>
    <name type="common">Lactobacillus uli</name>
    <dbReference type="NCBI Taxonomy" id="633147"/>
    <lineage>
        <taxon>Bacteria</taxon>
        <taxon>Bacillati</taxon>
        <taxon>Actinomycetota</taxon>
        <taxon>Coriobacteriia</taxon>
        <taxon>Coriobacteriales</taxon>
        <taxon>Atopobiaceae</taxon>
        <taxon>Olsenella</taxon>
    </lineage>
</organism>
<dbReference type="EC" id="2.1.1.242" evidence="1"/>
<comment type="subcellular location">
    <subcellularLocation>
        <location evidence="1">Cytoplasm</location>
    </subcellularLocation>
</comment>
<dbReference type="GO" id="GO:0005737">
    <property type="term" value="C:cytoplasm"/>
    <property type="evidence" value="ECO:0007669"/>
    <property type="project" value="UniProtKB-SubCell"/>
</dbReference>
<dbReference type="GeneID" id="78511765"/>
<keyword evidence="1" id="KW-0698">rRNA processing</keyword>
<dbReference type="HOGENOM" id="CLU_076324_0_0_11"/>
<keyword evidence="1" id="KW-0808">Transferase</keyword>
<feature type="region of interest" description="Disordered" evidence="2">
    <location>
        <begin position="91"/>
        <end position="111"/>
    </location>
</feature>
<comment type="caution">
    <text evidence="1">Lacks conserved residue(s) required for the propagation of feature annotation.</text>
</comment>
<evidence type="ECO:0000256" key="2">
    <source>
        <dbReference type="SAM" id="MobiDB-lite"/>
    </source>
</evidence>
<gene>
    <name evidence="1" type="primary">rsmJ</name>
    <name evidence="3" type="ordered locus">Olsu_0300</name>
</gene>
<dbReference type="InterPro" id="IPR007536">
    <property type="entry name" value="16SrRNA_methylTrfase_J"/>
</dbReference>
<dbReference type="GO" id="GO:0008990">
    <property type="term" value="F:rRNA (guanine-N2-)-methyltransferase activity"/>
    <property type="evidence" value="ECO:0007669"/>
    <property type="project" value="UniProtKB-UniRule"/>
</dbReference>
<comment type="catalytic activity">
    <reaction evidence="1">
        <text>guanosine(1516) in 16S rRNA + S-adenosyl-L-methionine = N(2)-methylguanosine(1516) in 16S rRNA + S-adenosyl-L-homocysteine + H(+)</text>
        <dbReference type="Rhea" id="RHEA:43220"/>
        <dbReference type="Rhea" id="RHEA-COMP:10412"/>
        <dbReference type="Rhea" id="RHEA-COMP:10413"/>
        <dbReference type="ChEBI" id="CHEBI:15378"/>
        <dbReference type="ChEBI" id="CHEBI:57856"/>
        <dbReference type="ChEBI" id="CHEBI:59789"/>
        <dbReference type="ChEBI" id="CHEBI:74269"/>
        <dbReference type="ChEBI" id="CHEBI:74481"/>
        <dbReference type="EC" id="2.1.1.242"/>
    </reaction>
</comment>
<proteinExistence type="inferred from homology"/>
<keyword evidence="1" id="KW-0963">Cytoplasm</keyword>
<keyword evidence="1" id="KW-0949">S-adenosyl-L-methionine</keyword>
<dbReference type="eggNOG" id="COG0742">
    <property type="taxonomic scope" value="Bacteria"/>
</dbReference>
<comment type="function">
    <text evidence="1">Specifically methylates the guanosine in position 1516 of 16S rRNA.</text>
</comment>
<feature type="binding site" evidence="1">
    <location>
        <begin position="142"/>
        <end position="143"/>
    </location>
    <ligand>
        <name>S-adenosyl-L-methionine</name>
        <dbReference type="ChEBI" id="CHEBI:59789"/>
    </ligand>
</feature>